<evidence type="ECO:0000313" key="3">
    <source>
        <dbReference type="Proteomes" id="UP000055024"/>
    </source>
</evidence>
<feature type="compositionally biased region" description="Polar residues" evidence="1">
    <location>
        <begin position="103"/>
        <end position="112"/>
    </location>
</feature>
<dbReference type="EMBL" id="JYDP01000189">
    <property type="protein sequence ID" value="KRZ03583.1"/>
    <property type="molecule type" value="Genomic_DNA"/>
</dbReference>
<gene>
    <name evidence="2" type="ORF">T11_17437</name>
</gene>
<dbReference type="Proteomes" id="UP000055024">
    <property type="component" value="Unassembled WGS sequence"/>
</dbReference>
<keyword evidence="3" id="KW-1185">Reference proteome</keyword>
<sequence>MDDKRSTGYILLYIPYLQICMAMQRMDESVANERLDQWSQLEEERTRSNCEQTKAGLLAYSTPTASTAFSSAWPAFWWSCRKVQPHVVCLDFDDEQGRFFPTTGIQTMNATDPTREEQEQKSLDKEEQKLTLMILGDWIDRSSRHWERHFSHTNQRTLFACFTTCVVLWWKFPNTTITTLCGENFSNDDAFVEIFNQQPQKQNDQSIKIPNGHFALVTEVNLLAN</sequence>
<name>A0A0V1GZW8_9BILA</name>
<accession>A0A0V1GZW8</accession>
<reference evidence="2 3" key="1">
    <citation type="submission" date="2015-01" db="EMBL/GenBank/DDBJ databases">
        <title>Evolution of Trichinella species and genotypes.</title>
        <authorList>
            <person name="Korhonen P.K."/>
            <person name="Edoardo P."/>
            <person name="Giuseppe L.R."/>
            <person name="Gasser R.B."/>
        </authorList>
    </citation>
    <scope>NUCLEOTIDE SEQUENCE [LARGE SCALE GENOMIC DNA]</scope>
    <source>
        <strain evidence="2">ISS1029</strain>
    </source>
</reference>
<evidence type="ECO:0000313" key="2">
    <source>
        <dbReference type="EMBL" id="KRZ03583.1"/>
    </source>
</evidence>
<feature type="compositionally biased region" description="Basic and acidic residues" evidence="1">
    <location>
        <begin position="113"/>
        <end position="123"/>
    </location>
</feature>
<evidence type="ECO:0000256" key="1">
    <source>
        <dbReference type="SAM" id="MobiDB-lite"/>
    </source>
</evidence>
<proteinExistence type="predicted"/>
<dbReference type="OrthoDB" id="5918645at2759"/>
<protein>
    <submittedName>
        <fullName evidence="2">Uncharacterized protein</fullName>
    </submittedName>
</protein>
<dbReference type="AlphaFoldDB" id="A0A0V1GZW8"/>
<feature type="region of interest" description="Disordered" evidence="1">
    <location>
        <begin position="103"/>
        <end position="123"/>
    </location>
</feature>
<organism evidence="2 3">
    <name type="scientific">Trichinella zimbabwensis</name>
    <dbReference type="NCBI Taxonomy" id="268475"/>
    <lineage>
        <taxon>Eukaryota</taxon>
        <taxon>Metazoa</taxon>
        <taxon>Ecdysozoa</taxon>
        <taxon>Nematoda</taxon>
        <taxon>Enoplea</taxon>
        <taxon>Dorylaimia</taxon>
        <taxon>Trichinellida</taxon>
        <taxon>Trichinellidae</taxon>
        <taxon>Trichinella</taxon>
    </lineage>
</organism>
<comment type="caution">
    <text evidence="2">The sequence shown here is derived from an EMBL/GenBank/DDBJ whole genome shotgun (WGS) entry which is preliminary data.</text>
</comment>